<proteinExistence type="inferred from homology"/>
<sequence length="573" mass="63316">MLIVTIASGLVAGQVIATDSSLQNKEKSAPDLETRQMVTVYPGHNDAEGQEQTPSPEMLRLGARMYREGILPSGEPMKASNKEEIQSNSTAFSCVSCHMRGGLGSIEGGITTPPAAGIKLFQPAYTGTILSPSSKRPRKHFVINPTRRPAYTEESLAVALRDGLNPTGRKLDDVMPRYNLQDKDMAILISYLKSLSANVSPGVDETTLRLGTIIADDVSPETRKAILDPLDNFIAARNNQDKVYEARTKYMRNGGFFEEGNLAYRKLSLARWELKGPPATWRNQLEEWNRKEPVFAFIGGITTGEWQPIHDFCEAHQIPCLFPFTDFPVISATDWYTMYFSKGLYQEGEAAARFLDSAKGSSHESRVVQVVSNSREGQVLAAGFTETWLELGNPPPVTIPLQNNETVSSDALQQLLAGHNPSAILFWTGPEILPGLQAMAQKPQTPQMLVVSSGYLKSALWSLPDQARAITFITYPYRLPDKPSADSDSLPIAALKAKAITEVLQLGLSMMNRNFYRDTFFDVISMIQDQTPQAYERLNFAPGQRYASKECNIVQLTQGKNPVLVKKNVGISF</sequence>
<evidence type="ECO:0000313" key="9">
    <source>
        <dbReference type="Proteomes" id="UP000811899"/>
    </source>
</evidence>
<dbReference type="SUPFAM" id="SSF53822">
    <property type="entry name" value="Periplasmic binding protein-like I"/>
    <property type="match status" value="1"/>
</dbReference>
<name>A0AAW4L0N4_9BACT</name>
<keyword evidence="2 6" id="KW-0349">Heme</keyword>
<dbReference type="InterPro" id="IPR036909">
    <property type="entry name" value="Cyt_c-like_dom_sf"/>
</dbReference>
<dbReference type="InterPro" id="IPR028082">
    <property type="entry name" value="Peripla_BP_I"/>
</dbReference>
<dbReference type="Pfam" id="PF13458">
    <property type="entry name" value="Peripla_BP_6"/>
    <property type="match status" value="1"/>
</dbReference>
<comment type="similarity">
    <text evidence="1">Belongs to the leucine-binding protein family.</text>
</comment>
<evidence type="ECO:0000259" key="7">
    <source>
        <dbReference type="PROSITE" id="PS51007"/>
    </source>
</evidence>
<accession>A0AAW4L0N4</accession>
<dbReference type="Proteomes" id="UP000811899">
    <property type="component" value="Unassembled WGS sequence"/>
</dbReference>
<dbReference type="InterPro" id="IPR028081">
    <property type="entry name" value="Leu-bd"/>
</dbReference>
<evidence type="ECO:0000256" key="3">
    <source>
        <dbReference type="ARBA" id="ARBA00022723"/>
    </source>
</evidence>
<keyword evidence="9" id="KW-1185">Reference proteome</keyword>
<evidence type="ECO:0000256" key="1">
    <source>
        <dbReference type="ARBA" id="ARBA00010062"/>
    </source>
</evidence>
<evidence type="ECO:0000256" key="4">
    <source>
        <dbReference type="ARBA" id="ARBA00022729"/>
    </source>
</evidence>
<reference evidence="8 9" key="1">
    <citation type="submission" date="2021-05" db="EMBL/GenBank/DDBJ databases">
        <title>The draft genome of Geobacter pelophilus DSM 12255.</title>
        <authorList>
            <person name="Xu Z."/>
            <person name="Masuda Y."/>
            <person name="Itoh H."/>
            <person name="Senoo K."/>
        </authorList>
    </citation>
    <scope>NUCLEOTIDE SEQUENCE [LARGE SCALE GENOMIC DNA]</scope>
    <source>
        <strain evidence="8 9">DSM 12255</strain>
    </source>
</reference>
<evidence type="ECO:0000256" key="6">
    <source>
        <dbReference type="PROSITE-ProRule" id="PRU00433"/>
    </source>
</evidence>
<comment type="caution">
    <text evidence="8">The sequence shown here is derived from an EMBL/GenBank/DDBJ whole genome shotgun (WGS) entry which is preliminary data.</text>
</comment>
<dbReference type="GO" id="GO:0020037">
    <property type="term" value="F:heme binding"/>
    <property type="evidence" value="ECO:0007669"/>
    <property type="project" value="InterPro"/>
</dbReference>
<dbReference type="SUPFAM" id="SSF46626">
    <property type="entry name" value="Cytochrome c"/>
    <property type="match status" value="1"/>
</dbReference>
<dbReference type="GO" id="GO:0046872">
    <property type="term" value="F:metal ion binding"/>
    <property type="evidence" value="ECO:0007669"/>
    <property type="project" value="UniProtKB-KW"/>
</dbReference>
<dbReference type="EMBL" id="JAHCVJ010000003">
    <property type="protein sequence ID" value="MBT0664624.1"/>
    <property type="molecule type" value="Genomic_DNA"/>
</dbReference>
<gene>
    <name evidence="8" type="ORF">KI809_09970</name>
</gene>
<dbReference type="GO" id="GO:0009055">
    <property type="term" value="F:electron transfer activity"/>
    <property type="evidence" value="ECO:0007669"/>
    <property type="project" value="InterPro"/>
</dbReference>
<feature type="domain" description="Cytochrome c" evidence="7">
    <location>
        <begin position="69"/>
        <end position="196"/>
    </location>
</feature>
<keyword evidence="3 6" id="KW-0479">Metal-binding</keyword>
<evidence type="ECO:0000256" key="5">
    <source>
        <dbReference type="ARBA" id="ARBA00023004"/>
    </source>
</evidence>
<protein>
    <submittedName>
        <fullName evidence="8">ABC transporter substrate-binding protein</fullName>
    </submittedName>
</protein>
<dbReference type="AlphaFoldDB" id="A0AAW4L0N4"/>
<dbReference type="InterPro" id="IPR009056">
    <property type="entry name" value="Cyt_c-like_dom"/>
</dbReference>
<keyword evidence="5 6" id="KW-0408">Iron</keyword>
<dbReference type="PROSITE" id="PS51007">
    <property type="entry name" value="CYTC"/>
    <property type="match status" value="1"/>
</dbReference>
<keyword evidence="4" id="KW-0732">Signal</keyword>
<dbReference type="Gene3D" id="1.10.760.10">
    <property type="entry name" value="Cytochrome c-like domain"/>
    <property type="match status" value="1"/>
</dbReference>
<evidence type="ECO:0000313" key="8">
    <source>
        <dbReference type="EMBL" id="MBT0664624.1"/>
    </source>
</evidence>
<organism evidence="8 9">
    <name type="scientific">Geoanaerobacter pelophilus</name>
    <dbReference type="NCBI Taxonomy" id="60036"/>
    <lineage>
        <taxon>Bacteria</taxon>
        <taxon>Pseudomonadati</taxon>
        <taxon>Thermodesulfobacteriota</taxon>
        <taxon>Desulfuromonadia</taxon>
        <taxon>Geobacterales</taxon>
        <taxon>Geobacteraceae</taxon>
        <taxon>Geoanaerobacter</taxon>
    </lineage>
</organism>
<evidence type="ECO:0000256" key="2">
    <source>
        <dbReference type="ARBA" id="ARBA00022617"/>
    </source>
</evidence>
<dbReference type="Gene3D" id="3.40.50.2300">
    <property type="match status" value="2"/>
</dbReference>